<dbReference type="CDD" id="cd06174">
    <property type="entry name" value="MFS"/>
    <property type="match status" value="1"/>
</dbReference>
<feature type="transmembrane region" description="Helical" evidence="1">
    <location>
        <begin position="172"/>
        <end position="192"/>
    </location>
</feature>
<dbReference type="STRING" id="1035707.SAMN05216552_101941"/>
<keyword evidence="2" id="KW-0813">Transport</keyword>
<feature type="transmembrane region" description="Helical" evidence="1">
    <location>
        <begin position="198"/>
        <end position="221"/>
    </location>
</feature>
<feature type="transmembrane region" description="Helical" evidence="1">
    <location>
        <begin position="294"/>
        <end position="314"/>
    </location>
</feature>
<dbReference type="Gene3D" id="1.20.1250.20">
    <property type="entry name" value="MFS general substrate transporter like domains"/>
    <property type="match status" value="2"/>
</dbReference>
<feature type="transmembrane region" description="Helical" evidence="1">
    <location>
        <begin position="12"/>
        <end position="36"/>
    </location>
</feature>
<keyword evidence="1" id="KW-0472">Membrane</keyword>
<feature type="transmembrane region" description="Helical" evidence="1">
    <location>
        <begin position="321"/>
        <end position="341"/>
    </location>
</feature>
<accession>A0A1I7KSB9</accession>
<dbReference type="PANTHER" id="PTHR23528">
    <property type="match status" value="1"/>
</dbReference>
<proteinExistence type="predicted"/>
<dbReference type="AlphaFoldDB" id="A0A1I7KSB9"/>
<dbReference type="OrthoDB" id="8877752at2"/>
<evidence type="ECO:0000313" key="3">
    <source>
        <dbReference type="Proteomes" id="UP000199391"/>
    </source>
</evidence>
<keyword evidence="3" id="KW-1185">Reference proteome</keyword>
<dbReference type="Pfam" id="PF13347">
    <property type="entry name" value="MFS_2"/>
    <property type="match status" value="1"/>
</dbReference>
<name>A0A1I7KSB9_9BURK</name>
<sequence length="452" mass="48758">MNISAHRQAGTLRYTAAGLAIVIFWLLLGEFAIAMRERSALPSVLELLRRHHASDTTVSLLVSAFPSILGLCLGPIISYRSDRYRSRWGRRLPFLMAATPVGAAAMIGLAFCPTLGAATDRWLGAWSPGLDACVLGYFCVFWAIFECIVITTLALYAGLVNDVIPFPILGRFYGGFRVVSLSAGIVFNYWMFPLTDQYLSEVFAGIGILFGLGCMLMCVMVKEGDYPPPPEENGGGAGGLAAMGREFMRECFSNPRYLWVFAAMMLASVTFSPFNTFYQYYANSVGISKASLGYMSAVAYGISIVLAFGIGWLVDRYSAVRVSLAMLALHCVVSVCGYLGVRDAHSFSVLYVAHVIISGAYFTAAASMPMALFPKMRFLQFNSAKDVMVSLATIAIGVLQGPVLDWSGHDYSLTLLSAAILSLLGVACLLRVQAALALTPAGPRRALPSTSA</sequence>
<feature type="transmembrane region" description="Helical" evidence="1">
    <location>
        <begin position="92"/>
        <end position="115"/>
    </location>
</feature>
<feature type="transmembrane region" description="Helical" evidence="1">
    <location>
        <begin position="387"/>
        <end position="404"/>
    </location>
</feature>
<dbReference type="Proteomes" id="UP000199391">
    <property type="component" value="Unassembled WGS sequence"/>
</dbReference>
<dbReference type="RefSeq" id="WP_093557234.1">
    <property type="nucleotide sequence ID" value="NZ_FPBO01000019.1"/>
</dbReference>
<keyword evidence="1" id="KW-0812">Transmembrane</keyword>
<feature type="transmembrane region" description="Helical" evidence="1">
    <location>
        <begin position="56"/>
        <end position="80"/>
    </location>
</feature>
<protein>
    <submittedName>
        <fullName evidence="2">MFS/sugar transport protein</fullName>
    </submittedName>
</protein>
<feature type="transmembrane region" description="Helical" evidence="1">
    <location>
        <begin position="257"/>
        <end position="274"/>
    </location>
</feature>
<feature type="transmembrane region" description="Helical" evidence="1">
    <location>
        <begin position="135"/>
        <end position="160"/>
    </location>
</feature>
<dbReference type="InterPro" id="IPR036259">
    <property type="entry name" value="MFS_trans_sf"/>
</dbReference>
<gene>
    <name evidence="2" type="ORF">SAMN05216552_101941</name>
</gene>
<dbReference type="PANTHER" id="PTHR23528:SF1">
    <property type="entry name" value="MAJOR FACILITATOR SUPERFAMILY (MFS) PROFILE DOMAIN-CONTAINING PROTEIN"/>
    <property type="match status" value="1"/>
</dbReference>
<keyword evidence="2" id="KW-0762">Sugar transport</keyword>
<reference evidence="3" key="1">
    <citation type="submission" date="2016-10" db="EMBL/GenBank/DDBJ databases">
        <authorList>
            <person name="Varghese N."/>
            <person name="Submissions S."/>
        </authorList>
    </citation>
    <scope>NUCLEOTIDE SEQUENCE [LARGE SCALE GENOMIC DNA]</scope>
    <source>
        <strain evidence="3">CGMCC 1.11014</strain>
    </source>
</reference>
<dbReference type="SUPFAM" id="SSF103473">
    <property type="entry name" value="MFS general substrate transporter"/>
    <property type="match status" value="1"/>
</dbReference>
<keyword evidence="1" id="KW-1133">Transmembrane helix</keyword>
<dbReference type="EMBL" id="FPBO01000019">
    <property type="protein sequence ID" value="SFV00372.1"/>
    <property type="molecule type" value="Genomic_DNA"/>
</dbReference>
<evidence type="ECO:0000313" key="2">
    <source>
        <dbReference type="EMBL" id="SFV00372.1"/>
    </source>
</evidence>
<feature type="transmembrane region" description="Helical" evidence="1">
    <location>
        <begin position="416"/>
        <end position="438"/>
    </location>
</feature>
<feature type="transmembrane region" description="Helical" evidence="1">
    <location>
        <begin position="347"/>
        <end position="366"/>
    </location>
</feature>
<organism evidence="2 3">
    <name type="scientific">Pseudoduganella namucuonensis</name>
    <dbReference type="NCBI Taxonomy" id="1035707"/>
    <lineage>
        <taxon>Bacteria</taxon>
        <taxon>Pseudomonadati</taxon>
        <taxon>Pseudomonadota</taxon>
        <taxon>Betaproteobacteria</taxon>
        <taxon>Burkholderiales</taxon>
        <taxon>Oxalobacteraceae</taxon>
        <taxon>Telluria group</taxon>
        <taxon>Pseudoduganella</taxon>
    </lineage>
</organism>
<evidence type="ECO:0000256" key="1">
    <source>
        <dbReference type="SAM" id="Phobius"/>
    </source>
</evidence>